<dbReference type="AlphaFoldDB" id="A0A2Z6IFV4"/>
<name>A0A2Z6IFV4_ACIFI</name>
<sequence>MQIKTTTKLLLFALGAMILFGRMMFPHRGYGHSGYYSQGGQQAYGYQGNRPPPPAYGSDPGNYGYGN</sequence>
<gene>
    <name evidence="1" type="ORF">AFERRID_07380</name>
</gene>
<protein>
    <submittedName>
        <fullName evidence="1">Uncharacterized protein</fullName>
    </submittedName>
</protein>
<reference evidence="1 2" key="1">
    <citation type="journal article" date="2018" name="Microbiol. Resour. Announc.">
        <title>Complete Genome Sequence of Acidithiobacillus ferridurans JCM 18981.</title>
        <authorList>
            <person name="Miyauchi T."/>
            <person name="Kouzuma A."/>
            <person name="Abe T."/>
            <person name="Watanabe K."/>
        </authorList>
    </citation>
    <scope>NUCLEOTIDE SEQUENCE [LARGE SCALE GENOMIC DNA]</scope>
    <source>
        <strain evidence="2">ATCC 33020 / DSM 29468 / JCM 18981 / 11Fe</strain>
    </source>
</reference>
<proteinExistence type="predicted"/>
<accession>A0A2Z6IFV4</accession>
<dbReference type="Proteomes" id="UP000280188">
    <property type="component" value="Chromosome"/>
</dbReference>
<dbReference type="KEGG" id="afj:AFERRID_07380"/>
<keyword evidence="2" id="KW-1185">Reference proteome</keyword>
<evidence type="ECO:0000313" key="1">
    <source>
        <dbReference type="EMBL" id="BBF64520.1"/>
    </source>
</evidence>
<dbReference type="EMBL" id="AP018795">
    <property type="protein sequence ID" value="BBF64520.1"/>
    <property type="molecule type" value="Genomic_DNA"/>
</dbReference>
<organism evidence="1 2">
    <name type="scientific">Acidithiobacillus ferridurans</name>
    <dbReference type="NCBI Taxonomy" id="1232575"/>
    <lineage>
        <taxon>Bacteria</taxon>
        <taxon>Pseudomonadati</taxon>
        <taxon>Pseudomonadota</taxon>
        <taxon>Acidithiobacillia</taxon>
        <taxon>Acidithiobacillales</taxon>
        <taxon>Acidithiobacillaceae</taxon>
        <taxon>Acidithiobacillus</taxon>
    </lineage>
</organism>
<evidence type="ECO:0000313" key="2">
    <source>
        <dbReference type="Proteomes" id="UP000280188"/>
    </source>
</evidence>
<dbReference type="RefSeq" id="WP_113525958.1">
    <property type="nucleotide sequence ID" value="NZ_AP018795.1"/>
</dbReference>